<evidence type="ECO:0000313" key="2">
    <source>
        <dbReference type="Proteomes" id="UP000596092"/>
    </source>
</evidence>
<reference evidence="1 2" key="1">
    <citation type="submission" date="2020-05" db="EMBL/GenBank/DDBJ databases">
        <title>Complete genome of Desulfobulbus oligotrophicus.</title>
        <authorList>
            <person name="Podar M."/>
        </authorList>
    </citation>
    <scope>NUCLEOTIDE SEQUENCE [LARGE SCALE GENOMIC DNA]</scope>
    <source>
        <strain evidence="1 2">Prop6</strain>
    </source>
</reference>
<dbReference type="Pfam" id="PF05494">
    <property type="entry name" value="MlaC"/>
    <property type="match status" value="1"/>
</dbReference>
<dbReference type="PANTHER" id="PTHR36573:SF1">
    <property type="entry name" value="INTERMEMBRANE PHOSPHOLIPID TRANSPORT SYSTEM BINDING PROTEIN MLAC"/>
    <property type="match status" value="1"/>
</dbReference>
<organism evidence="1 2">
    <name type="scientific">Desulfobulbus oligotrophicus</name>
    <dbReference type="NCBI Taxonomy" id="1909699"/>
    <lineage>
        <taxon>Bacteria</taxon>
        <taxon>Pseudomonadati</taxon>
        <taxon>Thermodesulfobacteriota</taxon>
        <taxon>Desulfobulbia</taxon>
        <taxon>Desulfobulbales</taxon>
        <taxon>Desulfobulbaceae</taxon>
        <taxon>Desulfobulbus</taxon>
    </lineage>
</organism>
<dbReference type="Gene3D" id="3.10.450.710">
    <property type="entry name" value="Tgt2/MlaC"/>
    <property type="match status" value="1"/>
</dbReference>
<protein>
    <submittedName>
        <fullName evidence="1">ABC transporter substrate-binding protein</fullName>
    </submittedName>
</protein>
<dbReference type="KEGG" id="dog:HP555_11995"/>
<name>A0A7T5VEQ4_9BACT</name>
<keyword evidence="2" id="KW-1185">Reference proteome</keyword>
<gene>
    <name evidence="1" type="ORF">HP555_11995</name>
</gene>
<dbReference type="PANTHER" id="PTHR36573">
    <property type="entry name" value="INTERMEMBRANE PHOSPHOLIPID TRANSPORT SYSTEM BINDING PROTEIN MLAC"/>
    <property type="match status" value="1"/>
</dbReference>
<sequence>MYISRIKLFIFTVCFLFIAGIFGIQTAASATPDPTEQFRPFIAKVTATLADPDLKTLSKREKSRRVISVVRERFDFREMSKRVIGQYWRDLSPSEQDEFESLFTQLLQYVYVDRIDDYSGQEVEFTQQRIKGQRAEVQTLLVDKQKTIPVAYIMTLRGNEWMAYDVIVEGVSLVRNYMEQFREILRKDGYSGLTDQLRKKIVELEQENKVS</sequence>
<dbReference type="PIRSF" id="PIRSF004649">
    <property type="entry name" value="MlaC"/>
    <property type="match status" value="1"/>
</dbReference>
<dbReference type="EMBL" id="CP054140">
    <property type="protein sequence ID" value="QQG66537.1"/>
    <property type="molecule type" value="Genomic_DNA"/>
</dbReference>
<dbReference type="InterPro" id="IPR008869">
    <property type="entry name" value="MlaC/ttg2D"/>
</dbReference>
<dbReference type="Proteomes" id="UP000596092">
    <property type="component" value="Chromosome"/>
</dbReference>
<dbReference type="AlphaFoldDB" id="A0A7T5VEQ4"/>
<accession>A0A7T5VEQ4</accession>
<proteinExistence type="predicted"/>
<dbReference type="RefSeq" id="WP_199262817.1">
    <property type="nucleotide sequence ID" value="NZ_CP054140.1"/>
</dbReference>
<evidence type="ECO:0000313" key="1">
    <source>
        <dbReference type="EMBL" id="QQG66537.1"/>
    </source>
</evidence>
<dbReference type="InterPro" id="IPR042245">
    <property type="entry name" value="Tgt2/MlaC_sf"/>
</dbReference>